<dbReference type="eggNOG" id="ENOG502ZF55">
    <property type="taxonomic scope" value="Bacteria"/>
</dbReference>
<dbReference type="EMBL" id="JENY01000020">
    <property type="protein sequence ID" value="EXL04963.1"/>
    <property type="molecule type" value="Genomic_DNA"/>
</dbReference>
<dbReference type="HOGENOM" id="CLU_2153069_0_0_5"/>
<evidence type="ECO:0000313" key="1">
    <source>
        <dbReference type="EMBL" id="EXL04963.1"/>
    </source>
</evidence>
<dbReference type="Proteomes" id="UP000019849">
    <property type="component" value="Unassembled WGS sequence"/>
</dbReference>
<protein>
    <submittedName>
        <fullName evidence="1">Uncharacterized protein</fullName>
    </submittedName>
</protein>
<accession>A0A011UGH1</accession>
<reference evidence="1 2" key="1">
    <citation type="submission" date="2014-02" db="EMBL/GenBank/DDBJ databases">
        <title>Aquamicrobium defluvii Genome sequencing.</title>
        <authorList>
            <person name="Wang X."/>
        </authorList>
    </citation>
    <scope>NUCLEOTIDE SEQUENCE [LARGE SCALE GENOMIC DNA]</scope>
    <source>
        <strain evidence="1 2">W13Z1</strain>
    </source>
</reference>
<sequence length="111" mass="12113">MTDLSGDLMAGHYAATGTVFTGRRNLFSLEAGNEHHIGTLVSGSRTKLQRFDEDCDKIVRGLAMLDANDEMLSALRALEALPINTSWSPAEIAARDLARGVIAKVERRISR</sequence>
<dbReference type="RefSeq" id="WP_036993381.1">
    <property type="nucleotide sequence ID" value="NZ_KK073892.1"/>
</dbReference>
<gene>
    <name evidence="1" type="ORF">BG36_09275</name>
</gene>
<evidence type="ECO:0000313" key="2">
    <source>
        <dbReference type="Proteomes" id="UP000019849"/>
    </source>
</evidence>
<organism evidence="1 2">
    <name type="scientific">Aquamicrobium defluvii</name>
    <dbReference type="NCBI Taxonomy" id="69279"/>
    <lineage>
        <taxon>Bacteria</taxon>
        <taxon>Pseudomonadati</taxon>
        <taxon>Pseudomonadota</taxon>
        <taxon>Alphaproteobacteria</taxon>
        <taxon>Hyphomicrobiales</taxon>
        <taxon>Phyllobacteriaceae</taxon>
        <taxon>Aquamicrobium</taxon>
    </lineage>
</organism>
<name>A0A011UGH1_9HYPH</name>
<dbReference type="AlphaFoldDB" id="A0A011UGH1"/>
<comment type="caution">
    <text evidence="1">The sequence shown here is derived from an EMBL/GenBank/DDBJ whole genome shotgun (WGS) entry which is preliminary data.</text>
</comment>
<proteinExistence type="predicted"/>
<dbReference type="STRING" id="69279.BG36_09275"/>
<dbReference type="PATRIC" id="fig|69279.3.peg.2949"/>